<dbReference type="Pfam" id="PF11736">
    <property type="entry name" value="DUF3299"/>
    <property type="match status" value="1"/>
</dbReference>
<evidence type="ECO:0000256" key="1">
    <source>
        <dbReference type="SAM" id="SignalP"/>
    </source>
</evidence>
<dbReference type="Gene3D" id="2.40.50.870">
    <property type="entry name" value="Protein of unknown function (DUF3299)"/>
    <property type="match status" value="1"/>
</dbReference>
<dbReference type="EMBL" id="VKGK01000009">
    <property type="protein sequence ID" value="TRY14598.1"/>
    <property type="molecule type" value="Genomic_DNA"/>
</dbReference>
<dbReference type="RefSeq" id="WP_143564306.1">
    <property type="nucleotide sequence ID" value="NZ_BMPL01000007.1"/>
</dbReference>
<dbReference type="AlphaFoldDB" id="A0A553JQ86"/>
<proteinExistence type="predicted"/>
<feature type="signal peptide" evidence="1">
    <location>
        <begin position="1"/>
        <end position="21"/>
    </location>
</feature>
<evidence type="ECO:0000313" key="2">
    <source>
        <dbReference type="EMBL" id="TRY14598.1"/>
    </source>
</evidence>
<reference evidence="3" key="1">
    <citation type="submission" date="2019-07" db="EMBL/GenBank/DDBJ databases">
        <title>Shewanella sp. YLB-08 draft genomic sequence.</title>
        <authorList>
            <person name="Yu L."/>
        </authorList>
    </citation>
    <scope>NUCLEOTIDE SEQUENCE [LARGE SCALE GENOMIC DNA]</scope>
    <source>
        <strain evidence="3">JCM 20706</strain>
    </source>
</reference>
<dbReference type="InterPro" id="IPR021727">
    <property type="entry name" value="DUF3299"/>
</dbReference>
<keyword evidence="1" id="KW-0732">Signal</keyword>
<dbReference type="OrthoDB" id="9775035at2"/>
<gene>
    <name evidence="2" type="ORF">FN961_09360</name>
</gene>
<evidence type="ECO:0000313" key="3">
    <source>
        <dbReference type="Proteomes" id="UP000318126"/>
    </source>
</evidence>
<feature type="chain" id="PRO_5022125333" evidence="1">
    <location>
        <begin position="22"/>
        <end position="162"/>
    </location>
</feature>
<keyword evidence="3" id="KW-1185">Reference proteome</keyword>
<accession>A0A553JQ86</accession>
<name>A0A553JQ86_SHEHA</name>
<protein>
    <submittedName>
        <fullName evidence="2">DUF3299 domain-containing protein</fullName>
    </submittedName>
</protein>
<sequence>MKVIQTIAFLALSAISSSSFAAYESVTHNDYFPLPFPQLHVELEGETNPLKKINQEIDGKEVVLAGWFTKTWMDAENNDSYNWVFANIPTICEHTGIPMPTQVILVENPKNIELVASEEQPFYAFGKIRVEQTIDHIYTSTYTLELHDVIPYDASQHKSEPN</sequence>
<dbReference type="Proteomes" id="UP000318126">
    <property type="component" value="Unassembled WGS sequence"/>
</dbReference>
<comment type="caution">
    <text evidence="2">The sequence shown here is derived from an EMBL/GenBank/DDBJ whole genome shotgun (WGS) entry which is preliminary data.</text>
</comment>
<organism evidence="2 3">
    <name type="scientific">Shewanella hanedai</name>
    <name type="common">Alteromonas hanedai</name>
    <dbReference type="NCBI Taxonomy" id="25"/>
    <lineage>
        <taxon>Bacteria</taxon>
        <taxon>Pseudomonadati</taxon>
        <taxon>Pseudomonadota</taxon>
        <taxon>Gammaproteobacteria</taxon>
        <taxon>Alteromonadales</taxon>
        <taxon>Shewanellaceae</taxon>
        <taxon>Shewanella</taxon>
    </lineage>
</organism>